<feature type="transmembrane region" description="Helical" evidence="2">
    <location>
        <begin position="196"/>
        <end position="219"/>
    </location>
</feature>
<keyword evidence="4" id="KW-1185">Reference proteome</keyword>
<comment type="caution">
    <text evidence="3">The sequence shown here is derived from an EMBL/GenBank/DDBJ whole genome shotgun (WGS) entry which is preliminary data.</text>
</comment>
<feature type="region of interest" description="Disordered" evidence="1">
    <location>
        <begin position="154"/>
        <end position="174"/>
    </location>
</feature>
<organism evidence="3 4">
    <name type="scientific">Dactylonectria macrodidyma</name>
    <dbReference type="NCBI Taxonomy" id="307937"/>
    <lineage>
        <taxon>Eukaryota</taxon>
        <taxon>Fungi</taxon>
        <taxon>Dikarya</taxon>
        <taxon>Ascomycota</taxon>
        <taxon>Pezizomycotina</taxon>
        <taxon>Sordariomycetes</taxon>
        <taxon>Hypocreomycetidae</taxon>
        <taxon>Hypocreales</taxon>
        <taxon>Nectriaceae</taxon>
        <taxon>Dactylonectria</taxon>
    </lineage>
</organism>
<evidence type="ECO:0000313" key="3">
    <source>
        <dbReference type="EMBL" id="KAH7175767.1"/>
    </source>
</evidence>
<protein>
    <submittedName>
        <fullName evidence="3">Uncharacterized protein</fullName>
    </submittedName>
</protein>
<evidence type="ECO:0000256" key="1">
    <source>
        <dbReference type="SAM" id="MobiDB-lite"/>
    </source>
</evidence>
<evidence type="ECO:0000313" key="4">
    <source>
        <dbReference type="Proteomes" id="UP000738349"/>
    </source>
</evidence>
<keyword evidence="2" id="KW-0472">Membrane</keyword>
<reference evidence="3" key="1">
    <citation type="journal article" date="2021" name="Nat. Commun.">
        <title>Genetic determinants of endophytism in the Arabidopsis root mycobiome.</title>
        <authorList>
            <person name="Mesny F."/>
            <person name="Miyauchi S."/>
            <person name="Thiergart T."/>
            <person name="Pickel B."/>
            <person name="Atanasova L."/>
            <person name="Karlsson M."/>
            <person name="Huettel B."/>
            <person name="Barry K.W."/>
            <person name="Haridas S."/>
            <person name="Chen C."/>
            <person name="Bauer D."/>
            <person name="Andreopoulos W."/>
            <person name="Pangilinan J."/>
            <person name="LaButti K."/>
            <person name="Riley R."/>
            <person name="Lipzen A."/>
            <person name="Clum A."/>
            <person name="Drula E."/>
            <person name="Henrissat B."/>
            <person name="Kohler A."/>
            <person name="Grigoriev I.V."/>
            <person name="Martin F.M."/>
            <person name="Hacquard S."/>
        </authorList>
    </citation>
    <scope>NUCLEOTIDE SEQUENCE</scope>
    <source>
        <strain evidence="3">MPI-CAGE-AT-0147</strain>
    </source>
</reference>
<proteinExistence type="predicted"/>
<gene>
    <name evidence="3" type="ORF">EDB81DRAFT_770975</name>
</gene>
<dbReference type="AlphaFoldDB" id="A0A9P9JIC0"/>
<keyword evidence="2" id="KW-0812">Transmembrane</keyword>
<dbReference type="Proteomes" id="UP000738349">
    <property type="component" value="Unassembled WGS sequence"/>
</dbReference>
<accession>A0A9P9JIC0</accession>
<name>A0A9P9JIC0_9HYPO</name>
<sequence>MTTLLRIRLRIRLPVIIIYSRYAIPHHTGRSLRLNMQMLSCRQPTEIHMALLRDNQRSLFHSSTPLLLALLLTVLRRLPRRLGFLVANALENWTDIDWFAHRYINWKCYRGISLEQRIKAFMDDDPARNILIARKVREGIAYNMEVDRLKVNSPSREHKNGTVEAAPDCKENPASEHSITKHISSWGIQQDNISCFIPAAPTLTLWGAVILVAGTSYLLRKHIA</sequence>
<dbReference type="EMBL" id="JAGMUV010000001">
    <property type="protein sequence ID" value="KAH7175767.1"/>
    <property type="molecule type" value="Genomic_DNA"/>
</dbReference>
<keyword evidence="2" id="KW-1133">Transmembrane helix</keyword>
<evidence type="ECO:0000256" key="2">
    <source>
        <dbReference type="SAM" id="Phobius"/>
    </source>
</evidence>